<gene>
    <name evidence="2" type="ORF">A2846_03330</name>
</gene>
<proteinExistence type="predicted"/>
<dbReference type="Proteomes" id="UP000176339">
    <property type="component" value="Unassembled WGS sequence"/>
</dbReference>
<evidence type="ECO:0000313" key="3">
    <source>
        <dbReference type="Proteomes" id="UP000176339"/>
    </source>
</evidence>
<dbReference type="InterPro" id="IPR036291">
    <property type="entry name" value="NAD(P)-bd_dom_sf"/>
</dbReference>
<comment type="caution">
    <text evidence="2">The sequence shown here is derived from an EMBL/GenBank/DDBJ whole genome shotgun (WGS) entry which is preliminary data.</text>
</comment>
<dbReference type="EMBL" id="MFEN01000066">
    <property type="protein sequence ID" value="OGE82663.1"/>
    <property type="molecule type" value="Genomic_DNA"/>
</dbReference>
<dbReference type="PANTHER" id="PTHR43245">
    <property type="entry name" value="BIFUNCTIONAL POLYMYXIN RESISTANCE PROTEIN ARNA"/>
    <property type="match status" value="1"/>
</dbReference>
<dbReference type="AlphaFoldDB" id="A0A1F5NYJ6"/>
<dbReference type="CDD" id="cd08946">
    <property type="entry name" value="SDR_e"/>
    <property type="match status" value="1"/>
</dbReference>
<sequence length="317" mass="35664">MKIFKGKPKILVVGGAGYVGGALTDLLMARGYEIEVYDNLTYETRYTKNVPFIYADVRDQETLSSVINDYDVVFWLAALVGEGACVVNPIVTQEVNCDSVAWLAENFKGHIVFPSTCSVYGAQDDHLDESSPTNPLSIYASSKLAAENILTQKRPDALVFRLGTLYGLSDGHSRPRFDLVVNSFSKSAAMGATLMVHGGQQWRPLLHVKDVAEAMVYGIEHNITGLYNLMEKNYRVCDITEEVKRLIPQVAVEFHDKKIEDLRNYKVNGDKYKRLGWRPKYNLQFGILEIRELIKSGRVKNPNDAIHSNAEHIKNQF</sequence>
<dbReference type="Gene3D" id="3.40.50.720">
    <property type="entry name" value="NAD(P)-binding Rossmann-like Domain"/>
    <property type="match status" value="1"/>
</dbReference>
<dbReference type="PANTHER" id="PTHR43245:SF23">
    <property type="entry name" value="NAD(P)-BINDING DOMAIN-CONTAINING PROTEIN"/>
    <property type="match status" value="1"/>
</dbReference>
<accession>A0A1F5NYJ6</accession>
<dbReference type="InterPro" id="IPR001509">
    <property type="entry name" value="Epimerase_deHydtase"/>
</dbReference>
<evidence type="ECO:0000259" key="1">
    <source>
        <dbReference type="Pfam" id="PF01370"/>
    </source>
</evidence>
<protein>
    <recommendedName>
        <fullName evidence="1">NAD-dependent epimerase/dehydratase domain-containing protein</fullName>
    </recommendedName>
</protein>
<dbReference type="InterPro" id="IPR050177">
    <property type="entry name" value="Lipid_A_modif_metabolic_enz"/>
</dbReference>
<dbReference type="SUPFAM" id="SSF51735">
    <property type="entry name" value="NAD(P)-binding Rossmann-fold domains"/>
    <property type="match status" value="1"/>
</dbReference>
<evidence type="ECO:0000313" key="2">
    <source>
        <dbReference type="EMBL" id="OGE82663.1"/>
    </source>
</evidence>
<name>A0A1F5NYJ6_9BACT</name>
<organism evidence="2 3">
    <name type="scientific">Candidatus Doudnabacteria bacterium RIFCSPHIGHO2_01_FULL_49_9</name>
    <dbReference type="NCBI Taxonomy" id="1817827"/>
    <lineage>
        <taxon>Bacteria</taxon>
        <taxon>Candidatus Doudnaibacteriota</taxon>
    </lineage>
</organism>
<reference evidence="2 3" key="1">
    <citation type="journal article" date="2016" name="Nat. Commun.">
        <title>Thousands of microbial genomes shed light on interconnected biogeochemical processes in an aquifer system.</title>
        <authorList>
            <person name="Anantharaman K."/>
            <person name="Brown C.T."/>
            <person name="Hug L.A."/>
            <person name="Sharon I."/>
            <person name="Castelle C.J."/>
            <person name="Probst A.J."/>
            <person name="Thomas B.C."/>
            <person name="Singh A."/>
            <person name="Wilkins M.J."/>
            <person name="Karaoz U."/>
            <person name="Brodie E.L."/>
            <person name="Williams K.H."/>
            <person name="Hubbard S.S."/>
            <person name="Banfield J.F."/>
        </authorList>
    </citation>
    <scope>NUCLEOTIDE SEQUENCE [LARGE SCALE GENOMIC DNA]</scope>
</reference>
<dbReference type="Pfam" id="PF01370">
    <property type="entry name" value="Epimerase"/>
    <property type="match status" value="1"/>
</dbReference>
<feature type="domain" description="NAD-dependent epimerase/dehydratase" evidence="1">
    <location>
        <begin position="10"/>
        <end position="222"/>
    </location>
</feature>